<dbReference type="SUPFAM" id="SSF53474">
    <property type="entry name" value="alpha/beta-Hydrolases"/>
    <property type="match status" value="1"/>
</dbReference>
<sequence length="283" mass="30455">MTQMTTSEAGQGVSGPPTEGFLEVPGGRVHMFRGGAGAPVLFLHAAGGAGRWHEFHELLSRRFEVFAPDHPGFGGSDGFPELEGVDDLVFHYLDVIEALGLERPHVVGASFGGWVAAELAVARPDAIGSLTLLGPAGLRLPEHPVADLFLMTPEQVVGALFKDPARATALFPGEPGIDDVLAAYRDMTALARFSWHPFLSNPKLERRLHRITARTLVACPADDRVIPVRHGARYAELIPQARFSQVDDCGHAMYFERPGDFAAVVTEFLAKVEAGTQQSGASR</sequence>
<reference evidence="3 4" key="2">
    <citation type="journal article" date="2023" name="ChemBioChem">
        <title>Acyltransferase Domain Exchange between Two Independent Type I Polyketide Synthases in the Same Producer Strain of Macrolide Antibiotics.</title>
        <authorList>
            <person name="Kudo F."/>
            <person name="Kishikawa K."/>
            <person name="Tsuboi K."/>
            <person name="Kido T."/>
            <person name="Usui T."/>
            <person name="Hashimoto J."/>
            <person name="Shin-Ya K."/>
            <person name="Miyanaga A."/>
            <person name="Eguchi T."/>
        </authorList>
    </citation>
    <scope>NUCLEOTIDE SEQUENCE [LARGE SCALE GENOMIC DNA]</scope>
    <source>
        <strain evidence="3 4">A-8890</strain>
    </source>
</reference>
<reference evidence="3 4" key="1">
    <citation type="journal article" date="2010" name="ChemBioChem">
        <title>Cloning and characterization of the biosynthetic gene cluster of 16-membered macrolide antibiotic FD-891: involvement of a dual functional cytochrome P450 monooxygenase catalyzing epoxidation and hydroxylation.</title>
        <authorList>
            <person name="Kudo F."/>
            <person name="Motegi A."/>
            <person name="Mizoue K."/>
            <person name="Eguchi T."/>
        </authorList>
    </citation>
    <scope>NUCLEOTIDE SEQUENCE [LARGE SCALE GENOMIC DNA]</scope>
    <source>
        <strain evidence="3 4">A-8890</strain>
    </source>
</reference>
<dbReference type="PANTHER" id="PTHR43689">
    <property type="entry name" value="HYDROLASE"/>
    <property type="match status" value="1"/>
</dbReference>
<evidence type="ECO:0000259" key="2">
    <source>
        <dbReference type="Pfam" id="PF12697"/>
    </source>
</evidence>
<feature type="domain" description="AB hydrolase-1" evidence="2">
    <location>
        <begin position="40"/>
        <end position="263"/>
    </location>
</feature>
<proteinExistence type="predicted"/>
<dbReference type="Pfam" id="PF12697">
    <property type="entry name" value="Abhydrolase_6"/>
    <property type="match status" value="1"/>
</dbReference>
<evidence type="ECO:0000313" key="4">
    <source>
        <dbReference type="Proteomes" id="UP001321542"/>
    </source>
</evidence>
<dbReference type="Gene3D" id="3.40.50.1820">
    <property type="entry name" value="alpha/beta hydrolase"/>
    <property type="match status" value="1"/>
</dbReference>
<evidence type="ECO:0000313" key="3">
    <source>
        <dbReference type="EMBL" id="BBC30535.1"/>
    </source>
</evidence>
<dbReference type="InterPro" id="IPR000073">
    <property type="entry name" value="AB_hydrolase_1"/>
</dbReference>
<feature type="region of interest" description="Disordered" evidence="1">
    <location>
        <begin position="1"/>
        <end position="20"/>
    </location>
</feature>
<name>A0ABM7F4F5_9ACTN</name>
<gene>
    <name evidence="3" type="ORF">SGFS_018290</name>
</gene>
<dbReference type="PANTHER" id="PTHR43689:SF8">
    <property type="entry name" value="ALPHA_BETA-HYDROLASES SUPERFAMILY PROTEIN"/>
    <property type="match status" value="1"/>
</dbReference>
<protein>
    <recommendedName>
        <fullName evidence="2">AB hydrolase-1 domain-containing protein</fullName>
    </recommendedName>
</protein>
<keyword evidence="4" id="KW-1185">Reference proteome</keyword>
<accession>A0ABM7F4F5</accession>
<dbReference type="InterPro" id="IPR029058">
    <property type="entry name" value="AB_hydrolase_fold"/>
</dbReference>
<dbReference type="PRINTS" id="PR00111">
    <property type="entry name" value="ABHYDROLASE"/>
</dbReference>
<dbReference type="EMBL" id="AP018448">
    <property type="protein sequence ID" value="BBC30535.1"/>
    <property type="molecule type" value="Genomic_DNA"/>
</dbReference>
<evidence type="ECO:0000256" key="1">
    <source>
        <dbReference type="SAM" id="MobiDB-lite"/>
    </source>
</evidence>
<dbReference type="Proteomes" id="UP001321542">
    <property type="component" value="Chromosome"/>
</dbReference>
<organism evidence="3 4">
    <name type="scientific">Streptomyces graminofaciens</name>
    <dbReference type="NCBI Taxonomy" id="68212"/>
    <lineage>
        <taxon>Bacteria</taxon>
        <taxon>Bacillati</taxon>
        <taxon>Actinomycetota</taxon>
        <taxon>Actinomycetes</taxon>
        <taxon>Kitasatosporales</taxon>
        <taxon>Streptomycetaceae</taxon>
        <taxon>Streptomyces</taxon>
    </lineage>
</organism>